<gene>
    <name evidence="6" type="ORF">RN98_10125</name>
</gene>
<dbReference type="GO" id="GO:0005886">
    <property type="term" value="C:plasma membrane"/>
    <property type="evidence" value="ECO:0007669"/>
    <property type="project" value="TreeGrafter"/>
</dbReference>
<dbReference type="InterPro" id="IPR001898">
    <property type="entry name" value="SLC13A/DASS"/>
</dbReference>
<protein>
    <submittedName>
        <fullName evidence="6">Sodium:sulfate symporter</fullName>
    </submittedName>
</protein>
<dbReference type="Pfam" id="PF00939">
    <property type="entry name" value="Na_sulph_symp"/>
    <property type="match status" value="1"/>
</dbReference>
<sequence>MQNIWKYIVSEKVNKIWGIKMGLSIMFFAIILIWKPFNLTFQQAVIVANTILVIIWWSTGIINKIPASLFLLVIYYIFSGASIKMILSFSLSETFLMIIVTYLFSQGIANSGLIEKILQPLLIKLVHTPCQCLIAIVGIFYLTMYIIPQPLARLIIVSSVLFHFLQQINLPERTKKVLMYGVFVASAVINMSTKDADIIMNNMAANFSEIPISNRTWAYYMFIPTLITCCLLGILFIYIFHKALIGIPLKNVEKENKISPFSAQQKLAIGIIIMTVLLWTTNGIHGINNTLITIISTIILFAIKILHKEDWKSIDITTLIFLTAAFSIGNIIKFCGAADKVFGQLQAIFPTKFSLLYICVMILTTMLLHMILGSNTTTLSVVIPGLMVLCSQVVKSPIIVLISVISVSFHAILPFHSISLMIGVSNNYYPAKYVTKLGLPITLFVYLVVIGIYIPYWKIVGLL</sequence>
<evidence type="ECO:0000256" key="4">
    <source>
        <dbReference type="ARBA" id="ARBA00023136"/>
    </source>
</evidence>
<evidence type="ECO:0000256" key="3">
    <source>
        <dbReference type="ARBA" id="ARBA00022989"/>
    </source>
</evidence>
<feature type="transmembrane region" description="Helical" evidence="5">
    <location>
        <begin position="40"/>
        <end position="57"/>
    </location>
</feature>
<evidence type="ECO:0000313" key="6">
    <source>
        <dbReference type="EMBL" id="ALF18513.1"/>
    </source>
</evidence>
<feature type="transmembrane region" description="Helical" evidence="5">
    <location>
        <begin position="286"/>
        <end position="306"/>
    </location>
</feature>
<feature type="transmembrane region" description="Helical" evidence="5">
    <location>
        <begin position="354"/>
        <end position="372"/>
    </location>
</feature>
<feature type="transmembrane region" description="Helical" evidence="5">
    <location>
        <begin position="313"/>
        <end position="334"/>
    </location>
</feature>
<keyword evidence="4 5" id="KW-0472">Membrane</keyword>
<dbReference type="PATRIC" id="fig|76859.3.peg.2047"/>
<dbReference type="RefSeq" id="WP_060676646.1">
    <property type="nucleotide sequence ID" value="NZ_CP012713.1"/>
</dbReference>
<dbReference type="EMBL" id="CP012713">
    <property type="protein sequence ID" value="ALF18513.1"/>
    <property type="molecule type" value="Genomic_DNA"/>
</dbReference>
<feature type="transmembrane region" description="Helical" evidence="5">
    <location>
        <begin position="69"/>
        <end position="89"/>
    </location>
</feature>
<proteinExistence type="predicted"/>
<accession>A0A0M3USQ7</accession>
<evidence type="ECO:0000256" key="5">
    <source>
        <dbReference type="SAM" id="Phobius"/>
    </source>
</evidence>
<dbReference type="Proteomes" id="UP000063147">
    <property type="component" value="Chromosome"/>
</dbReference>
<dbReference type="GO" id="GO:0022857">
    <property type="term" value="F:transmembrane transporter activity"/>
    <property type="evidence" value="ECO:0007669"/>
    <property type="project" value="InterPro"/>
</dbReference>
<name>A0A0M3USQ7_9FUSO</name>
<reference evidence="6 7" key="1">
    <citation type="submission" date="2015-09" db="EMBL/GenBank/DDBJ databases">
        <authorList>
            <person name="Jackson K.R."/>
            <person name="Lunt B.L."/>
            <person name="Fisher J.N.B."/>
            <person name="Gardner A.V."/>
            <person name="Bailey M.E."/>
            <person name="Deus L.M."/>
            <person name="Earl A.S."/>
            <person name="Gibby P.D."/>
            <person name="Hartmann K.A."/>
            <person name="Liu J.E."/>
            <person name="Manci A.M."/>
            <person name="Nielsen D.A."/>
            <person name="Solomon M.B."/>
            <person name="Breakwell D.P."/>
            <person name="Burnett S.H."/>
            <person name="Grose J.H."/>
        </authorList>
    </citation>
    <scope>NUCLEOTIDE SEQUENCE [LARGE SCALE GENOMIC DNA]</scope>
    <source>
        <strain evidence="6 7">KCOM 1279</strain>
    </source>
</reference>
<feature type="transmembrane region" description="Helical" evidence="5">
    <location>
        <begin position="217"/>
        <end position="240"/>
    </location>
</feature>
<feature type="transmembrane region" description="Helical" evidence="5">
    <location>
        <begin position="261"/>
        <end position="280"/>
    </location>
</feature>
<dbReference type="AlphaFoldDB" id="A0A0M3USQ7"/>
<feature type="transmembrane region" description="Helical" evidence="5">
    <location>
        <begin position="95"/>
        <end position="114"/>
    </location>
</feature>
<keyword evidence="2 5" id="KW-0812">Transmembrane</keyword>
<organism evidence="6">
    <name type="scientific">Fusobacterium animalis</name>
    <dbReference type="NCBI Taxonomy" id="76859"/>
    <lineage>
        <taxon>Bacteria</taxon>
        <taxon>Fusobacteriati</taxon>
        <taxon>Fusobacteriota</taxon>
        <taxon>Fusobacteriia</taxon>
        <taxon>Fusobacteriales</taxon>
        <taxon>Fusobacteriaceae</taxon>
        <taxon>Fusobacterium</taxon>
    </lineage>
</organism>
<evidence type="ECO:0000256" key="1">
    <source>
        <dbReference type="ARBA" id="ARBA00004141"/>
    </source>
</evidence>
<keyword evidence="3 5" id="KW-1133">Transmembrane helix</keyword>
<feature type="transmembrane region" description="Helical" evidence="5">
    <location>
        <begin position="433"/>
        <end position="456"/>
    </location>
</feature>
<dbReference type="OrthoDB" id="5460483at2"/>
<dbReference type="PANTHER" id="PTHR10283">
    <property type="entry name" value="SOLUTE CARRIER FAMILY 13 MEMBER"/>
    <property type="match status" value="1"/>
</dbReference>
<feature type="transmembrane region" description="Helical" evidence="5">
    <location>
        <begin position="177"/>
        <end position="193"/>
    </location>
</feature>
<feature type="transmembrane region" description="Helical" evidence="5">
    <location>
        <begin position="16"/>
        <end position="34"/>
    </location>
</feature>
<comment type="subcellular location">
    <subcellularLocation>
        <location evidence="1">Membrane</location>
        <topology evidence="1">Multi-pass membrane protein</topology>
    </subcellularLocation>
</comment>
<feature type="transmembrane region" description="Helical" evidence="5">
    <location>
        <begin position="393"/>
        <end position="413"/>
    </location>
</feature>
<evidence type="ECO:0000313" key="7">
    <source>
        <dbReference type="Proteomes" id="UP000063147"/>
    </source>
</evidence>
<evidence type="ECO:0000256" key="2">
    <source>
        <dbReference type="ARBA" id="ARBA00022692"/>
    </source>
</evidence>